<dbReference type="GO" id="GO:0005737">
    <property type="term" value="C:cytoplasm"/>
    <property type="evidence" value="ECO:0007669"/>
    <property type="project" value="TreeGrafter"/>
</dbReference>
<evidence type="ECO:0000313" key="7">
    <source>
        <dbReference type="EMBL" id="CAD7694694.1"/>
    </source>
</evidence>
<dbReference type="GO" id="GO:0005524">
    <property type="term" value="F:ATP binding"/>
    <property type="evidence" value="ECO:0007669"/>
    <property type="project" value="UniProtKB-KW"/>
</dbReference>
<evidence type="ECO:0000256" key="1">
    <source>
        <dbReference type="ARBA" id="ARBA00022527"/>
    </source>
</evidence>
<feature type="domain" description="Protein kinase" evidence="6">
    <location>
        <begin position="33"/>
        <end position="294"/>
    </location>
</feature>
<evidence type="ECO:0000313" key="8">
    <source>
        <dbReference type="EMBL" id="CAD7699602.1"/>
    </source>
</evidence>
<dbReference type="FunFam" id="1.10.510.10:FF:000571">
    <property type="entry name" value="Maternal embryonic leucine zipper kinase"/>
    <property type="match status" value="1"/>
</dbReference>
<keyword evidence="2" id="KW-0808">Transferase</keyword>
<dbReference type="PANTHER" id="PTHR24346:SF82">
    <property type="entry name" value="KP78A-RELATED"/>
    <property type="match status" value="1"/>
</dbReference>
<dbReference type="Gene3D" id="1.10.510.10">
    <property type="entry name" value="Transferase(Phosphotransferase) domain 1"/>
    <property type="match status" value="1"/>
</dbReference>
<keyword evidence="9" id="KW-1185">Reference proteome</keyword>
<name>A0A8S1IWQ4_9CHLO</name>
<comment type="caution">
    <text evidence="8">The sequence shown here is derived from an EMBL/GenBank/DDBJ whole genome shotgun (WGS) entry which is preliminary data.</text>
</comment>
<dbReference type="Pfam" id="PF00069">
    <property type="entry name" value="Pkinase"/>
    <property type="match status" value="1"/>
</dbReference>
<protein>
    <recommendedName>
        <fullName evidence="6">Protein kinase domain-containing protein</fullName>
    </recommendedName>
</protein>
<sequence>MANPGNSFSQLVETCSSGGGEALPNPLSGHPRYEKVGDLGKGSQGFVLLCSDKFTGERVAIKFLRRGLASSEKIRRELLNMRPFWHAHVIQFYEVFLTDLYVCIVMEYAPGGSLSHYLAKNVLTEDVARFFFQQLIFAVRYCHHMKVANRDIKLENTLLDADRKLLKLCDFGLSKDNNDSMCKTRVGTPNYLAPEIINMRKGGTYDGKACDVWACGVMLYVMLFRSFPFERPEDRGLDPKVAMLSLMERIVKGDWNVPKESNMSAGALDLLGRILEPVAEKRITVEGIINHPWYQIHLPPGADKPNYPKRPEEGLQTVESIVEILMEANNTDEMMMG</sequence>
<keyword evidence="4" id="KW-0418">Kinase</keyword>
<dbReference type="SUPFAM" id="SSF56112">
    <property type="entry name" value="Protein kinase-like (PK-like)"/>
    <property type="match status" value="1"/>
</dbReference>
<accession>A0A8S1IWQ4</accession>
<dbReference type="Proteomes" id="UP000708148">
    <property type="component" value="Unassembled WGS sequence"/>
</dbReference>
<evidence type="ECO:0000256" key="4">
    <source>
        <dbReference type="ARBA" id="ARBA00022777"/>
    </source>
</evidence>
<gene>
    <name evidence="8" type="ORF">OSTQU699_LOCUS4961</name>
    <name evidence="7" type="ORF">OSTQU699_LOCUS57</name>
</gene>
<organism evidence="8 9">
    <name type="scientific">Ostreobium quekettii</name>
    <dbReference type="NCBI Taxonomy" id="121088"/>
    <lineage>
        <taxon>Eukaryota</taxon>
        <taxon>Viridiplantae</taxon>
        <taxon>Chlorophyta</taxon>
        <taxon>core chlorophytes</taxon>
        <taxon>Ulvophyceae</taxon>
        <taxon>TCBD clade</taxon>
        <taxon>Bryopsidales</taxon>
        <taxon>Ostreobineae</taxon>
        <taxon>Ostreobiaceae</taxon>
        <taxon>Ostreobium</taxon>
    </lineage>
</organism>
<dbReference type="InterPro" id="IPR011009">
    <property type="entry name" value="Kinase-like_dom_sf"/>
</dbReference>
<keyword evidence="1" id="KW-0723">Serine/threonine-protein kinase</keyword>
<keyword evidence="5" id="KW-0067">ATP-binding</keyword>
<dbReference type="EMBL" id="CAJHUC010001071">
    <property type="protein sequence ID" value="CAD7699602.1"/>
    <property type="molecule type" value="Genomic_DNA"/>
</dbReference>
<dbReference type="GO" id="GO:0004674">
    <property type="term" value="F:protein serine/threonine kinase activity"/>
    <property type="evidence" value="ECO:0007669"/>
    <property type="project" value="UniProtKB-KW"/>
</dbReference>
<dbReference type="GO" id="GO:0035556">
    <property type="term" value="P:intracellular signal transduction"/>
    <property type="evidence" value="ECO:0007669"/>
    <property type="project" value="TreeGrafter"/>
</dbReference>
<dbReference type="PANTHER" id="PTHR24346">
    <property type="entry name" value="MAP/MICROTUBULE AFFINITY-REGULATING KINASE"/>
    <property type="match status" value="1"/>
</dbReference>
<reference evidence="8" key="1">
    <citation type="submission" date="2020-12" db="EMBL/GenBank/DDBJ databases">
        <authorList>
            <person name="Iha C."/>
        </authorList>
    </citation>
    <scope>NUCLEOTIDE SEQUENCE</scope>
</reference>
<keyword evidence="3" id="KW-0547">Nucleotide-binding</keyword>
<evidence type="ECO:0000256" key="2">
    <source>
        <dbReference type="ARBA" id="ARBA00022679"/>
    </source>
</evidence>
<evidence type="ECO:0000259" key="6">
    <source>
        <dbReference type="PROSITE" id="PS50011"/>
    </source>
</evidence>
<evidence type="ECO:0000256" key="3">
    <source>
        <dbReference type="ARBA" id="ARBA00022741"/>
    </source>
</evidence>
<dbReference type="AlphaFoldDB" id="A0A8S1IWQ4"/>
<evidence type="ECO:0000256" key="5">
    <source>
        <dbReference type="ARBA" id="ARBA00022840"/>
    </source>
</evidence>
<dbReference type="OrthoDB" id="504170at2759"/>
<evidence type="ECO:0000313" key="9">
    <source>
        <dbReference type="Proteomes" id="UP000708148"/>
    </source>
</evidence>
<proteinExistence type="predicted"/>
<dbReference type="SMART" id="SM00220">
    <property type="entry name" value="S_TKc"/>
    <property type="match status" value="1"/>
</dbReference>
<dbReference type="EMBL" id="CAJHUC010000066">
    <property type="protein sequence ID" value="CAD7694694.1"/>
    <property type="molecule type" value="Genomic_DNA"/>
</dbReference>
<dbReference type="PROSITE" id="PS50011">
    <property type="entry name" value="PROTEIN_KINASE_DOM"/>
    <property type="match status" value="1"/>
</dbReference>
<dbReference type="InterPro" id="IPR000719">
    <property type="entry name" value="Prot_kinase_dom"/>
</dbReference>